<dbReference type="InterPro" id="IPR036709">
    <property type="entry name" value="Autotransporte_beta_dom_sf"/>
</dbReference>
<dbReference type="RefSeq" id="WP_231323075.1">
    <property type="nucleotide sequence ID" value="NZ_CP088156.1"/>
</dbReference>
<dbReference type="Gene3D" id="2.40.128.130">
    <property type="entry name" value="Autotransporter beta-domain"/>
    <property type="match status" value="1"/>
</dbReference>
<dbReference type="EMBL" id="CP088156">
    <property type="protein sequence ID" value="UFZ05220.1"/>
    <property type="molecule type" value="Genomic_DNA"/>
</dbReference>
<dbReference type="Proteomes" id="UP001431010">
    <property type="component" value="Chromosome"/>
</dbReference>
<dbReference type="Pfam" id="PF03797">
    <property type="entry name" value="Autotransporter"/>
    <property type="match status" value="1"/>
</dbReference>
<dbReference type="InterPro" id="IPR001087">
    <property type="entry name" value="GDSL"/>
</dbReference>
<sequence length="652" mass="68032">MVAAAVMTAAVVCHATEVSAQTYTPTAIVPSPDVYAYIQQNPSVQGLFGPQVTGQFTRLTVFGDSYADWGNALRAGSPVPPTGRYSAGLSMADALQFHYGLPTASVANYATGGAMSGDTNVGNLLGPPVPVLPGTGTEIRTFLAAGGHFGPRDLVDITTAGGNDGVPILFNPAITQAQMNAAAAQTTANIQSDVQQLVQAGARNLAILSVGDLSYLPIAAGNANIHYFQSTLTQMEQASLAPLARSGIRIFFFDLATLTQKVVANPSLYGFTNVTAACTAVPSCVGGSVAAQNQFLSYDGLHFTTAGFALIGRYQTNQIDAPLTVAPQGDVAMSIATGFTGSVFGHIDAYRNVNGAANAMNAMAADMPVKAVRPSGPQSPWSVYGDVAYAGGNRDSQQFLSSYNYNSVGGWIGLDYRLSPELMVGGLFSYAQPNVNLAVQSAHEKIDAYQIGGYAAYSHANWFADALLAYGRQAIATDRQGVIDTIRGSTHADTFTVAARGGYLWDLGALRVGPIAGLSYTNAQVAGYTETGDILLTNIVNRQSLESLTGSAGVQFRAPFAMAGAFYNPYLNLTVEHDFLGSARTLITTQVTTPLLPVLTPIDGRTATYGKVAAGFSAAITDKVSANLGVVSTFARSDRNDYGVNGGVKVAF</sequence>
<dbReference type="Gene3D" id="3.40.50.1110">
    <property type="entry name" value="SGNH hydrolase"/>
    <property type="match status" value="1"/>
</dbReference>
<dbReference type="InterPro" id="IPR051058">
    <property type="entry name" value="GDSL_Est/Lipase"/>
</dbReference>
<gene>
    <name evidence="4" type="ORF">LQG66_02530</name>
</gene>
<keyword evidence="2" id="KW-0732">Signal</keyword>
<dbReference type="SUPFAM" id="SSF103515">
    <property type="entry name" value="Autotransporter"/>
    <property type="match status" value="1"/>
</dbReference>
<feature type="chain" id="PRO_5046132090" evidence="2">
    <location>
        <begin position="21"/>
        <end position="652"/>
    </location>
</feature>
<evidence type="ECO:0000313" key="4">
    <source>
        <dbReference type="EMBL" id="UFZ05220.1"/>
    </source>
</evidence>
<dbReference type="CDD" id="cd01847">
    <property type="entry name" value="Triacylglycerol_lipase_like"/>
    <property type="match status" value="1"/>
</dbReference>
<organism evidence="4 5">
    <name type="scientific">Bradyrhizobium ontarionense</name>
    <dbReference type="NCBI Taxonomy" id="2898149"/>
    <lineage>
        <taxon>Bacteria</taxon>
        <taxon>Pseudomonadati</taxon>
        <taxon>Pseudomonadota</taxon>
        <taxon>Alphaproteobacteria</taxon>
        <taxon>Hyphomicrobiales</taxon>
        <taxon>Nitrobacteraceae</taxon>
        <taxon>Bradyrhizobium</taxon>
    </lineage>
</organism>
<dbReference type="Pfam" id="PF00657">
    <property type="entry name" value="Lipase_GDSL"/>
    <property type="match status" value="1"/>
</dbReference>
<evidence type="ECO:0000259" key="3">
    <source>
        <dbReference type="PROSITE" id="PS51208"/>
    </source>
</evidence>
<dbReference type="InterPro" id="IPR006315">
    <property type="entry name" value="OM_autotransptr_brl_dom"/>
</dbReference>
<dbReference type="InterPro" id="IPR036514">
    <property type="entry name" value="SGNH_hydro_sf"/>
</dbReference>
<evidence type="ECO:0000256" key="1">
    <source>
        <dbReference type="ARBA" id="ARBA00022801"/>
    </source>
</evidence>
<evidence type="ECO:0000256" key="2">
    <source>
        <dbReference type="SAM" id="SignalP"/>
    </source>
</evidence>
<dbReference type="InterPro" id="IPR005546">
    <property type="entry name" value="Autotransporte_beta"/>
</dbReference>
<reference evidence="4" key="1">
    <citation type="journal article" date="2024" name="Antonie Van Leeuwenhoek">
        <title>Bradyrhizobium ontarionense sp. nov., a novel bacterial symbiont isolated from Aeschynomene indica (Indian jointvetch), harbours photosynthesis, nitrogen fixation and nitrous oxide (N2O) reductase genes.</title>
        <authorList>
            <person name="Bromfield E.S.P."/>
            <person name="Cloutier S."/>
        </authorList>
    </citation>
    <scope>NUCLEOTIDE SEQUENCE</scope>
    <source>
        <strain evidence="4">A19</strain>
    </source>
</reference>
<keyword evidence="1" id="KW-0378">Hydrolase</keyword>
<dbReference type="PANTHER" id="PTHR45648:SF22">
    <property type="entry name" value="GDSL LIPASE_ACYLHYDROLASE FAMILY PROTEIN (AFU_ORTHOLOGUE AFUA_4G14700)"/>
    <property type="match status" value="1"/>
</dbReference>
<feature type="signal peptide" evidence="2">
    <location>
        <begin position="1"/>
        <end position="20"/>
    </location>
</feature>
<dbReference type="PANTHER" id="PTHR45648">
    <property type="entry name" value="GDSL LIPASE/ACYLHYDROLASE FAMILY PROTEIN (AFU_ORTHOLOGUE AFUA_4G14700)"/>
    <property type="match status" value="1"/>
</dbReference>
<feature type="domain" description="Autotransporter" evidence="3">
    <location>
        <begin position="376"/>
        <end position="652"/>
    </location>
</feature>
<dbReference type="NCBIfam" id="TIGR01414">
    <property type="entry name" value="autotrans_barl"/>
    <property type="match status" value="1"/>
</dbReference>
<name>A0ABY3RE42_9BRAD</name>
<dbReference type="SUPFAM" id="SSF52266">
    <property type="entry name" value="SGNH hydrolase"/>
    <property type="match status" value="1"/>
</dbReference>
<keyword evidence="5" id="KW-1185">Reference proteome</keyword>
<proteinExistence type="predicted"/>
<evidence type="ECO:0000313" key="5">
    <source>
        <dbReference type="Proteomes" id="UP001431010"/>
    </source>
</evidence>
<accession>A0ABY3RE42</accession>
<dbReference type="SMART" id="SM00869">
    <property type="entry name" value="Autotransporter"/>
    <property type="match status" value="1"/>
</dbReference>
<protein>
    <submittedName>
        <fullName evidence="4">Autotransporter domain-containing protein</fullName>
    </submittedName>
</protein>
<dbReference type="PROSITE" id="PS51208">
    <property type="entry name" value="AUTOTRANSPORTER"/>
    <property type="match status" value="1"/>
</dbReference>